<sequence length="58" mass="6680">MISSYLNVNILLSIFIYLQHHEYSNIQRDSKLTVCFTTSSLNSFLESKSASCEVPRFC</sequence>
<dbReference type="AlphaFoldDB" id="A0A1G4KQ67"/>
<evidence type="ECO:0000313" key="1">
    <source>
        <dbReference type="EMBL" id="SCV12140.1"/>
    </source>
</evidence>
<name>A0A1G4KQ67_KOMPC</name>
<gene>
    <name evidence="1" type="ordered locus">PP7435_Chr3-1292</name>
</gene>
<reference evidence="1 2" key="1">
    <citation type="journal article" date="2011" name="J. Biotechnol.">
        <title>High-quality genome sequence of Pichia pastoris CBS7435.</title>
        <authorList>
            <person name="Kuberl A."/>
            <person name="Schneider J."/>
            <person name="Thallinger G.G."/>
            <person name="Anderl I."/>
            <person name="Wibberg D."/>
            <person name="Hajek T."/>
            <person name="Jaenicke S."/>
            <person name="Brinkrolf K."/>
            <person name="Goesmann A."/>
            <person name="Szczepanowski R."/>
            <person name="Puhler A."/>
            <person name="Schwab H."/>
            <person name="Glieder A."/>
            <person name="Pichler H."/>
        </authorList>
    </citation>
    <scope>NUCLEOTIDE SEQUENCE [LARGE SCALE GENOMIC DNA]</scope>
    <source>
        <strain evidence="2">ATCC 76273 / CBS 7435 / CECT 11047 / NRRL Y-11430 / Wegner 21-1</strain>
    </source>
</reference>
<organism evidence="1 2">
    <name type="scientific">Komagataella phaffii (strain ATCC 76273 / CBS 7435 / CECT 11047 / NRRL Y-11430 / Wegner 21-1)</name>
    <name type="common">Yeast</name>
    <name type="synonym">Pichia pastoris</name>
    <dbReference type="NCBI Taxonomy" id="981350"/>
    <lineage>
        <taxon>Eukaryota</taxon>
        <taxon>Fungi</taxon>
        <taxon>Dikarya</taxon>
        <taxon>Ascomycota</taxon>
        <taxon>Saccharomycotina</taxon>
        <taxon>Pichiomycetes</taxon>
        <taxon>Pichiales</taxon>
        <taxon>Pichiaceae</taxon>
        <taxon>Komagataella</taxon>
    </lineage>
</organism>
<reference evidence="1 2" key="2">
    <citation type="journal article" date="2016" name="FEMS Yeast Res.">
        <title>Curation of the genome annotation of Pichia pastoris (Komagataella phaffii) CBS7435 from gene level to protein function.</title>
        <authorList>
            <person name="Valli M."/>
            <person name="Tatto N.E."/>
            <person name="Peymann A."/>
            <person name="Gruber C."/>
            <person name="Landes N."/>
            <person name="Ekker H."/>
            <person name="Thallinger G.G."/>
            <person name="Mattanovich D."/>
            <person name="Gasser B."/>
            <person name="Graf A.B."/>
        </authorList>
    </citation>
    <scope>GENOME REANNOTATION</scope>
    <source>
        <strain evidence="1 2">ATCC 76273 / CBS 7435 / CECT 11047 / NRRL Y-11430 / Wegner 21-1</strain>
    </source>
</reference>
<protein>
    <submittedName>
        <fullName evidence="1">Uncharacterized protein</fullName>
    </submittedName>
</protein>
<accession>A0A1G4KQ67</accession>
<proteinExistence type="predicted"/>
<keyword evidence="2" id="KW-1185">Reference proteome</keyword>
<evidence type="ECO:0000313" key="2">
    <source>
        <dbReference type="Proteomes" id="UP000006853"/>
    </source>
</evidence>
<dbReference type="Proteomes" id="UP000006853">
    <property type="component" value="Chromosome 3"/>
</dbReference>
<dbReference type="EMBL" id="FR839630">
    <property type="protein sequence ID" value="SCV12140.1"/>
    <property type="molecule type" value="Genomic_DNA"/>
</dbReference>